<dbReference type="Ensembl" id="ENSCSAVT00000014567.1">
    <property type="protein sequence ID" value="ENSCSAVP00000014402.1"/>
    <property type="gene ID" value="ENSCSAVG00000008432.1"/>
</dbReference>
<proteinExistence type="predicted"/>
<dbReference type="InParanoid" id="H2Z9Y7"/>
<reference evidence="1" key="3">
    <citation type="submission" date="2025-09" db="UniProtKB">
        <authorList>
            <consortium name="Ensembl"/>
        </authorList>
    </citation>
    <scope>IDENTIFICATION</scope>
</reference>
<reference evidence="2" key="1">
    <citation type="submission" date="2003-08" db="EMBL/GenBank/DDBJ databases">
        <authorList>
            <person name="Birren B."/>
            <person name="Nusbaum C."/>
            <person name="Abebe A."/>
            <person name="Abouelleil A."/>
            <person name="Adekoya E."/>
            <person name="Ait-zahra M."/>
            <person name="Allen N."/>
            <person name="Allen T."/>
            <person name="An P."/>
            <person name="Anderson M."/>
            <person name="Anderson S."/>
            <person name="Arachchi H."/>
            <person name="Armbruster J."/>
            <person name="Bachantsang P."/>
            <person name="Baldwin J."/>
            <person name="Barry A."/>
            <person name="Bayul T."/>
            <person name="Blitshsteyn B."/>
            <person name="Bloom T."/>
            <person name="Blye J."/>
            <person name="Boguslavskiy L."/>
            <person name="Borowsky M."/>
            <person name="Boukhgalter B."/>
            <person name="Brunache A."/>
            <person name="Butler J."/>
            <person name="Calixte N."/>
            <person name="Calvo S."/>
            <person name="Camarata J."/>
            <person name="Campo K."/>
            <person name="Chang J."/>
            <person name="Cheshatsang Y."/>
            <person name="Citroen M."/>
            <person name="Collymore A."/>
            <person name="Considine T."/>
            <person name="Cook A."/>
            <person name="Cooke P."/>
            <person name="Corum B."/>
            <person name="Cuomo C."/>
            <person name="David R."/>
            <person name="Dawoe T."/>
            <person name="Degray S."/>
            <person name="Dodge S."/>
            <person name="Dooley K."/>
            <person name="Dorje P."/>
            <person name="Dorjee K."/>
            <person name="Dorris L."/>
            <person name="Duffey N."/>
            <person name="Dupes A."/>
            <person name="Elkins T."/>
            <person name="Engels R."/>
            <person name="Erickson J."/>
            <person name="Farina A."/>
            <person name="Faro S."/>
            <person name="Ferreira P."/>
            <person name="Fischer H."/>
            <person name="Fitzgerald M."/>
            <person name="Foley K."/>
            <person name="Gage D."/>
            <person name="Galagan J."/>
            <person name="Gearin G."/>
            <person name="Gnerre S."/>
            <person name="Gnirke A."/>
            <person name="Goyette A."/>
            <person name="Graham J."/>
            <person name="Grandbois E."/>
            <person name="Gyaltsen K."/>
            <person name="Hafez N."/>
            <person name="Hagopian D."/>
            <person name="Hagos B."/>
            <person name="Hall J."/>
            <person name="Hatcher B."/>
            <person name="Heller A."/>
            <person name="Higgins H."/>
            <person name="Honan T."/>
            <person name="Horn A."/>
            <person name="Houde N."/>
            <person name="Hughes L."/>
            <person name="Hulme W."/>
            <person name="Husby E."/>
            <person name="Iliev I."/>
            <person name="Jaffe D."/>
            <person name="Jones C."/>
            <person name="Kamal M."/>
            <person name="Kamat A."/>
            <person name="Kamvysselis M."/>
            <person name="Karlsson E."/>
            <person name="Kells C."/>
            <person name="Kieu A."/>
            <person name="Kisner P."/>
            <person name="Kodira C."/>
            <person name="Kulbokas E."/>
            <person name="Labutti K."/>
            <person name="Lama D."/>
            <person name="Landers T."/>
            <person name="Leger J."/>
            <person name="Levine S."/>
            <person name="Lewis D."/>
            <person name="Lewis T."/>
            <person name="Lindblad-toh K."/>
            <person name="Liu X."/>
            <person name="Lokyitsang T."/>
            <person name="Lokyitsang Y."/>
            <person name="Lucien O."/>
            <person name="Lui A."/>
            <person name="Ma L.J."/>
            <person name="Mabbitt R."/>
            <person name="Macdonald J."/>
            <person name="Maclean C."/>
            <person name="Major J."/>
            <person name="Manning J."/>
            <person name="Marabella R."/>
            <person name="Maru K."/>
            <person name="Matthews C."/>
            <person name="Mauceli E."/>
            <person name="Mccarthy M."/>
            <person name="Mcdonough S."/>
            <person name="Mcghee T."/>
            <person name="Meldrim J."/>
            <person name="Meneus L."/>
            <person name="Mesirov J."/>
            <person name="Mihalev A."/>
            <person name="Mihova T."/>
            <person name="Mikkelsen T."/>
            <person name="Mlenga V."/>
            <person name="Moru K."/>
            <person name="Mozes J."/>
            <person name="Mulrain L."/>
            <person name="Munson G."/>
            <person name="Naylor J."/>
            <person name="Newes C."/>
            <person name="Nguyen C."/>
            <person name="Nguyen N."/>
            <person name="Nguyen T."/>
            <person name="Nicol R."/>
            <person name="Nielsen C."/>
            <person name="Nizzari M."/>
            <person name="Norbu C."/>
            <person name="Norbu N."/>
            <person name="O'donnell P."/>
            <person name="Okoawo O."/>
            <person name="O'leary S."/>
            <person name="Omotosho B."/>
            <person name="O'neill K."/>
            <person name="Osman S."/>
            <person name="Parker S."/>
            <person name="Perrin D."/>
            <person name="Phunkhang P."/>
            <person name="Piqani B."/>
            <person name="Purcell S."/>
            <person name="Rachupka T."/>
            <person name="Ramasamy U."/>
            <person name="Rameau R."/>
            <person name="Ray V."/>
            <person name="Raymond C."/>
            <person name="Retta R."/>
            <person name="Richardson S."/>
            <person name="Rise C."/>
            <person name="Rodriguez J."/>
            <person name="Rogers J."/>
            <person name="Rogov P."/>
            <person name="Rutman M."/>
            <person name="Schupbach R."/>
            <person name="Seaman C."/>
            <person name="Settipalli S."/>
            <person name="Sharpe T."/>
            <person name="Sheridan J."/>
            <person name="Sherpa N."/>
            <person name="Shi J."/>
            <person name="Smirnov S."/>
            <person name="Smith C."/>
            <person name="Sougnez C."/>
            <person name="Spencer B."/>
            <person name="Stalker J."/>
            <person name="Stange-thomann N."/>
            <person name="Stavropoulos S."/>
            <person name="Stetson K."/>
            <person name="Stone C."/>
            <person name="Stone S."/>
            <person name="Stubbs M."/>
            <person name="Talamas J."/>
            <person name="Tchuinga P."/>
            <person name="Tenzing P."/>
            <person name="Tesfaye S."/>
            <person name="Theodore J."/>
            <person name="Thoulutsang Y."/>
            <person name="Topham K."/>
            <person name="Towey S."/>
            <person name="Tsamla T."/>
            <person name="Tsomo N."/>
            <person name="Vallee D."/>
            <person name="Vassiliev H."/>
            <person name="Venkataraman V."/>
            <person name="Vinson J."/>
            <person name="Vo A."/>
            <person name="Wade C."/>
            <person name="Wang S."/>
            <person name="Wangchuk T."/>
            <person name="Wangdi T."/>
            <person name="Whittaker C."/>
            <person name="Wilkinson J."/>
            <person name="Wu Y."/>
            <person name="Wyman D."/>
            <person name="Yadav S."/>
            <person name="Yang S."/>
            <person name="Yang X."/>
            <person name="Yeager S."/>
            <person name="Yee E."/>
            <person name="Young G."/>
            <person name="Zainoun J."/>
            <person name="Zembeck L."/>
            <person name="Zimmer A."/>
            <person name="Zody M."/>
            <person name="Lander E."/>
        </authorList>
    </citation>
    <scope>NUCLEOTIDE SEQUENCE [LARGE SCALE GENOMIC DNA]</scope>
</reference>
<dbReference type="HOGENOM" id="CLU_078401_0_0_1"/>
<dbReference type="OMA" id="HRIQETE"/>
<protein>
    <submittedName>
        <fullName evidence="1">Uncharacterized protein</fullName>
    </submittedName>
</protein>
<sequence length="247" mass="28586">MSLDVRDKLKKTTKGKLVYAKEKLPINVPSPSPAGIFGIHDIPVMLETLEEKAFNDEDELLLSSKSPSSSSQSKITTTQLPAVEFSNDDASIAFFDLNDKKISQNLIELQVGKYRDSVLEAHRESQRKFQETQERRKNLKMKENLLWTSYQQSEKGAEEKIRREFEQQHQQRSSLLKTRILEAEKRKVEQNKHRIQETENIVTVTTKLHSSILQLVENMRSLVSSDTDIVTLVTNCVQKYFIHHVRF</sequence>
<accession>H2Z9Y7</accession>
<keyword evidence="2" id="KW-1185">Reference proteome</keyword>
<dbReference type="Proteomes" id="UP000007875">
    <property type="component" value="Unassembled WGS sequence"/>
</dbReference>
<organism evidence="1 2">
    <name type="scientific">Ciona savignyi</name>
    <name type="common">Pacific transparent sea squirt</name>
    <dbReference type="NCBI Taxonomy" id="51511"/>
    <lineage>
        <taxon>Eukaryota</taxon>
        <taxon>Metazoa</taxon>
        <taxon>Chordata</taxon>
        <taxon>Tunicata</taxon>
        <taxon>Ascidiacea</taxon>
        <taxon>Phlebobranchia</taxon>
        <taxon>Cionidae</taxon>
        <taxon>Ciona</taxon>
    </lineage>
</organism>
<name>H2Z9Y7_CIOSA</name>
<dbReference type="AlphaFoldDB" id="H2Z9Y7"/>
<reference evidence="1" key="2">
    <citation type="submission" date="2025-08" db="UniProtKB">
        <authorList>
            <consortium name="Ensembl"/>
        </authorList>
    </citation>
    <scope>IDENTIFICATION</scope>
</reference>
<dbReference type="GeneTree" id="ENSGT00660000096764"/>
<evidence type="ECO:0000313" key="1">
    <source>
        <dbReference type="Ensembl" id="ENSCSAVP00000014402.1"/>
    </source>
</evidence>
<evidence type="ECO:0000313" key="2">
    <source>
        <dbReference type="Proteomes" id="UP000007875"/>
    </source>
</evidence>